<dbReference type="PANTHER" id="PTHR16071:SF2">
    <property type="entry name" value="FIGNL1-INTERACTING REGULATOR OF RECOMBINATION AND MITOSIS"/>
    <property type="match status" value="1"/>
</dbReference>
<reference evidence="1" key="1">
    <citation type="submission" date="2022-01" db="UniProtKB">
        <authorList>
            <consortium name="EnsemblMetazoa"/>
        </authorList>
    </citation>
    <scope>IDENTIFICATION</scope>
</reference>
<organism evidence="1 2">
    <name type="scientific">Cimex lectularius</name>
    <name type="common">Bed bug</name>
    <name type="synonym">Acanthia lectularia</name>
    <dbReference type="NCBI Taxonomy" id="79782"/>
    <lineage>
        <taxon>Eukaryota</taxon>
        <taxon>Metazoa</taxon>
        <taxon>Ecdysozoa</taxon>
        <taxon>Arthropoda</taxon>
        <taxon>Hexapoda</taxon>
        <taxon>Insecta</taxon>
        <taxon>Pterygota</taxon>
        <taxon>Neoptera</taxon>
        <taxon>Paraneoptera</taxon>
        <taxon>Hemiptera</taxon>
        <taxon>Heteroptera</taxon>
        <taxon>Panheteroptera</taxon>
        <taxon>Cimicomorpha</taxon>
        <taxon>Cimicidae</taxon>
        <taxon>Cimex</taxon>
    </lineage>
</organism>
<keyword evidence="2" id="KW-1185">Reference proteome</keyword>
<dbReference type="OrthoDB" id="6088000at2759"/>
<protein>
    <submittedName>
        <fullName evidence="1">Uncharacterized protein</fullName>
    </submittedName>
</protein>
<dbReference type="InterPro" id="IPR011989">
    <property type="entry name" value="ARM-like"/>
</dbReference>
<accession>A0A8I6SCG3</accession>
<dbReference type="InterPro" id="IPR027902">
    <property type="entry name" value="DUF4487"/>
</dbReference>
<proteinExistence type="predicted"/>
<dbReference type="AlphaFoldDB" id="A0A8I6SCG3"/>
<dbReference type="OMA" id="PCVQQTF"/>
<dbReference type="Pfam" id="PF14868">
    <property type="entry name" value="DUF4487"/>
    <property type="match status" value="1"/>
</dbReference>
<dbReference type="GeneID" id="106673898"/>
<evidence type="ECO:0000313" key="1">
    <source>
        <dbReference type="EnsemblMetazoa" id="XP_014261760.1"/>
    </source>
</evidence>
<dbReference type="Gene3D" id="1.25.10.10">
    <property type="entry name" value="Leucine-rich Repeat Variant"/>
    <property type="match status" value="1"/>
</dbReference>
<dbReference type="KEGG" id="clec:106673898"/>
<dbReference type="EnsemblMetazoa" id="XM_014406274.2">
    <property type="protein sequence ID" value="XP_014261760.1"/>
    <property type="gene ID" value="LOC106673898"/>
</dbReference>
<sequence length="904" mass="103565">MSQYYCDLLSELSSPVDLARNIRERLPKILQILENDVQSSYFLQVLTTILGPVLHELDIADYESHVLQHVLPVVKNIFENCVDEVNSTLENTESYNEEVTITLSKLLQVCLDVLLGYCELLDNIMSMQSVDAENVISLHRTILPILHKAFNHCKNSENIYGLYFANSTTILTAFFKKSYEVKSKYYKILEDKIYFQATYEDSLTLLLEVLEYICSIAEIVIELDVKSSVDSWRPFGKLAHKYVNNLRDRLCLKTPISLMGGNINQIVILVCKSEAPLDDKDRTKYLKIGSFLLKVIIKLCEAYKNYLADCGETLLRLLLVLYGERHLFVEVKTGGKRNFIDSVRRWITVRCSFVESLFSLILYKRSLKGTKLDQSVMNDLQRYMTIGASPLICHLIEDSGFYDALEKQRTDVDNLDEKECFSFFLVVLVLMKQLIVSNPKIKCIWSNCPLVETAILLYGKCGLDIDINTKLENEPFYSIFISTVSAYIISSYDQAKYSELEINLVKKLFQPEIHVALFVSDLFCSICRLTNNALCFDILCYFCNLLCSWPVNTKCRPEYTIVGTTTARLFSLLPKKYQHSLKSEYPVKENLSLWRWFEKTSDVIPDISNDFLTIFNSICDIKTLTAYNNLVDMMDIYFKQDDFLEIANSMEIFDGIMTCLNCCSVNCSQDNLTSNWADYLFISLLKFTGSFMTSSKTEMSLCSSRTLEIFNFLQRFVQSYNASAKIAIARFLQSVTKLRISQCKEETAIFDAVSSLLVRLLNDKDLIVKQTALQSFSSIARSPNDQVVKTVSKIDNAAQQMLHRYNQNGTDQRYKPCKLVGTVYLHKCIKMEEESEIDSLLVGLPPAKKQRIDENDLLICQALEEIKKNVKIIKELSSQQSLSVRTKLLLKETLNDLNSVNSVL</sequence>
<evidence type="ECO:0000313" key="2">
    <source>
        <dbReference type="Proteomes" id="UP000494040"/>
    </source>
</evidence>
<dbReference type="PANTHER" id="PTHR16071">
    <property type="entry name" value="CHROMOSOME 1 OPEN READING FRAME 112"/>
    <property type="match status" value="1"/>
</dbReference>
<name>A0A8I6SCG3_CIMLE</name>
<dbReference type="RefSeq" id="XP_014261760.1">
    <property type="nucleotide sequence ID" value="XM_014406274.2"/>
</dbReference>
<dbReference type="Proteomes" id="UP000494040">
    <property type="component" value="Unassembled WGS sequence"/>
</dbReference>